<reference evidence="2" key="1">
    <citation type="submission" date="2020-03" db="EMBL/GenBank/DDBJ databases">
        <authorList>
            <person name="Guo F."/>
        </authorList>
    </citation>
    <scope>NUCLEOTIDE SEQUENCE</scope>
    <source>
        <strain evidence="2">JCM 30134</strain>
    </source>
</reference>
<dbReference type="AlphaFoldDB" id="A0A9E5JY60"/>
<dbReference type="RefSeq" id="WP_167181087.1">
    <property type="nucleotide sequence ID" value="NZ_JAAONZ010000001.1"/>
</dbReference>
<evidence type="ECO:0000256" key="1">
    <source>
        <dbReference type="SAM" id="MobiDB-lite"/>
    </source>
</evidence>
<accession>A0A9E5JY60</accession>
<organism evidence="2 3">
    <name type="scientific">Pseudomaricurvus hydrocarbonicus</name>
    <dbReference type="NCBI Taxonomy" id="1470433"/>
    <lineage>
        <taxon>Bacteria</taxon>
        <taxon>Pseudomonadati</taxon>
        <taxon>Pseudomonadota</taxon>
        <taxon>Gammaproteobacteria</taxon>
        <taxon>Cellvibrionales</taxon>
        <taxon>Cellvibrionaceae</taxon>
        <taxon>Pseudomaricurvus</taxon>
    </lineage>
</organism>
<protein>
    <submittedName>
        <fullName evidence="2">Uncharacterized protein</fullName>
    </submittedName>
</protein>
<gene>
    <name evidence="2" type="ORF">G8770_01640</name>
</gene>
<dbReference type="EMBL" id="JAAONZ010000001">
    <property type="protein sequence ID" value="NHO64247.1"/>
    <property type="molecule type" value="Genomic_DNA"/>
</dbReference>
<keyword evidence="3" id="KW-1185">Reference proteome</keyword>
<comment type="caution">
    <text evidence="2">The sequence shown here is derived from an EMBL/GenBank/DDBJ whole genome shotgun (WGS) entry which is preliminary data.</text>
</comment>
<name>A0A9E5JY60_9GAMM</name>
<dbReference type="Proteomes" id="UP000787472">
    <property type="component" value="Unassembled WGS sequence"/>
</dbReference>
<feature type="compositionally biased region" description="Polar residues" evidence="1">
    <location>
        <begin position="184"/>
        <end position="204"/>
    </location>
</feature>
<feature type="region of interest" description="Disordered" evidence="1">
    <location>
        <begin position="184"/>
        <end position="241"/>
    </location>
</feature>
<evidence type="ECO:0000313" key="2">
    <source>
        <dbReference type="EMBL" id="NHO64247.1"/>
    </source>
</evidence>
<evidence type="ECO:0000313" key="3">
    <source>
        <dbReference type="Proteomes" id="UP000787472"/>
    </source>
</evidence>
<proteinExistence type="predicted"/>
<sequence length="241" mass="26801">MQQLTRQLSSFVGNAFISRAHAEPTPGSAVASDMNRHTEHRIISPEELLAQATFLLMTRPEDTVMRLQRLGQNPTLIALFSKPANQQVLDQGSPADIEQLTDFQRLRKDPDMQMLFGRDYLSDRQLATLVSTYWKRNNQLQNNSEVQRLLQDPELKALLDSGSLLALITHPKGRQLINAYLYPPTTSGASSTRPKSSSTATEHQPPSVDTRGGPGSTSGKNPEFASDDIFQTIDDTELGRR</sequence>